<dbReference type="EMBL" id="JAYMYR010000011">
    <property type="protein sequence ID" value="KAK7331910.1"/>
    <property type="molecule type" value="Genomic_DNA"/>
</dbReference>
<comment type="caution">
    <text evidence="1">The sequence shown here is derived from an EMBL/GenBank/DDBJ whole genome shotgun (WGS) entry which is preliminary data.</text>
</comment>
<name>A0AAN9QBN8_PHACN</name>
<reference evidence="1 2" key="1">
    <citation type="submission" date="2024-01" db="EMBL/GenBank/DDBJ databases">
        <title>The genomes of 5 underutilized Papilionoideae crops provide insights into root nodulation and disease resistanc.</title>
        <authorList>
            <person name="Jiang F."/>
        </authorList>
    </citation>
    <scope>NUCLEOTIDE SEQUENCE [LARGE SCALE GENOMIC DNA]</scope>
    <source>
        <strain evidence="1">JINMINGXINNONG_FW02</strain>
        <tissue evidence="1">Leaves</tissue>
    </source>
</reference>
<protein>
    <submittedName>
        <fullName evidence="1">Uncharacterized protein</fullName>
    </submittedName>
</protein>
<dbReference type="Proteomes" id="UP001374584">
    <property type="component" value="Unassembled WGS sequence"/>
</dbReference>
<gene>
    <name evidence="1" type="ORF">VNO80_28653</name>
</gene>
<evidence type="ECO:0000313" key="2">
    <source>
        <dbReference type="Proteomes" id="UP001374584"/>
    </source>
</evidence>
<organism evidence="1 2">
    <name type="scientific">Phaseolus coccineus</name>
    <name type="common">Scarlet runner bean</name>
    <name type="synonym">Phaseolus multiflorus</name>
    <dbReference type="NCBI Taxonomy" id="3886"/>
    <lineage>
        <taxon>Eukaryota</taxon>
        <taxon>Viridiplantae</taxon>
        <taxon>Streptophyta</taxon>
        <taxon>Embryophyta</taxon>
        <taxon>Tracheophyta</taxon>
        <taxon>Spermatophyta</taxon>
        <taxon>Magnoliopsida</taxon>
        <taxon>eudicotyledons</taxon>
        <taxon>Gunneridae</taxon>
        <taxon>Pentapetalae</taxon>
        <taxon>rosids</taxon>
        <taxon>fabids</taxon>
        <taxon>Fabales</taxon>
        <taxon>Fabaceae</taxon>
        <taxon>Papilionoideae</taxon>
        <taxon>50 kb inversion clade</taxon>
        <taxon>NPAAA clade</taxon>
        <taxon>indigoferoid/millettioid clade</taxon>
        <taxon>Phaseoleae</taxon>
        <taxon>Phaseolus</taxon>
    </lineage>
</organism>
<evidence type="ECO:0000313" key="1">
    <source>
        <dbReference type="EMBL" id="KAK7331910.1"/>
    </source>
</evidence>
<keyword evidence="2" id="KW-1185">Reference proteome</keyword>
<accession>A0AAN9QBN8</accession>
<sequence length="81" mass="9473">MGKRLNGEEELRRRNWHPIGKISFLWILAKRCAKNYHTLWCGGFEDCLGAKLLLIHFRLLLRVSHLSSLRFIVIPPTELSC</sequence>
<proteinExistence type="predicted"/>
<dbReference type="AlphaFoldDB" id="A0AAN9QBN8"/>